<dbReference type="InterPro" id="IPR020472">
    <property type="entry name" value="WD40_PAC1"/>
</dbReference>
<dbReference type="PROSITE" id="PS50294">
    <property type="entry name" value="WD_REPEATS_REGION"/>
    <property type="match status" value="2"/>
</dbReference>
<feature type="repeat" description="WD" evidence="3">
    <location>
        <begin position="185"/>
        <end position="226"/>
    </location>
</feature>
<dbReference type="EMBL" id="ASPP01018568">
    <property type="protein sequence ID" value="ETO16100.1"/>
    <property type="molecule type" value="Genomic_DNA"/>
</dbReference>
<dbReference type="OrthoDB" id="4096at2759"/>
<keyword evidence="1 3" id="KW-0853">WD repeat</keyword>
<evidence type="ECO:0000313" key="5">
    <source>
        <dbReference type="Proteomes" id="UP000023152"/>
    </source>
</evidence>
<name>X6MSL3_RETFI</name>
<dbReference type="AlphaFoldDB" id="X6MSL3"/>
<evidence type="ECO:0000313" key="4">
    <source>
        <dbReference type="EMBL" id="ETO16100.1"/>
    </source>
</evidence>
<organism evidence="4 5">
    <name type="scientific">Reticulomyxa filosa</name>
    <dbReference type="NCBI Taxonomy" id="46433"/>
    <lineage>
        <taxon>Eukaryota</taxon>
        <taxon>Sar</taxon>
        <taxon>Rhizaria</taxon>
        <taxon>Retaria</taxon>
        <taxon>Foraminifera</taxon>
        <taxon>Monothalamids</taxon>
        <taxon>Reticulomyxidae</taxon>
        <taxon>Reticulomyxa</taxon>
    </lineage>
</organism>
<dbReference type="SMART" id="SM00320">
    <property type="entry name" value="WD40"/>
    <property type="match status" value="6"/>
</dbReference>
<dbReference type="PANTHER" id="PTHR19848:SF8">
    <property type="entry name" value="F-BOX AND WD REPEAT DOMAIN CONTAINING 7"/>
    <property type="match status" value="1"/>
</dbReference>
<dbReference type="Gene3D" id="2.130.10.10">
    <property type="entry name" value="YVTN repeat-like/Quinoprotein amine dehydrogenase"/>
    <property type="match status" value="2"/>
</dbReference>
<dbReference type="Proteomes" id="UP000023152">
    <property type="component" value="Unassembled WGS sequence"/>
</dbReference>
<evidence type="ECO:0000256" key="2">
    <source>
        <dbReference type="ARBA" id="ARBA00022737"/>
    </source>
</evidence>
<protein>
    <submittedName>
        <fullName evidence="4">Uncharacterized protein</fullName>
    </submittedName>
</protein>
<dbReference type="PRINTS" id="PR00320">
    <property type="entry name" value="GPROTEINBRPT"/>
</dbReference>
<dbReference type="Pfam" id="PF00400">
    <property type="entry name" value="WD40"/>
    <property type="match status" value="4"/>
</dbReference>
<keyword evidence="5" id="KW-1185">Reference proteome</keyword>
<evidence type="ECO:0000256" key="1">
    <source>
        <dbReference type="ARBA" id="ARBA00022574"/>
    </source>
</evidence>
<dbReference type="SUPFAM" id="SSF50978">
    <property type="entry name" value="WD40 repeat-like"/>
    <property type="match status" value="1"/>
</dbReference>
<comment type="caution">
    <text evidence="4">The sequence shown here is derived from an EMBL/GenBank/DDBJ whole genome shotgun (WGS) entry which is preliminary data.</text>
</comment>
<dbReference type="PROSITE" id="PS50082">
    <property type="entry name" value="WD_REPEATS_2"/>
    <property type="match status" value="3"/>
</dbReference>
<dbReference type="PANTHER" id="PTHR19848">
    <property type="entry name" value="WD40 REPEAT PROTEIN"/>
    <property type="match status" value="1"/>
</dbReference>
<feature type="repeat" description="WD" evidence="3">
    <location>
        <begin position="22"/>
        <end position="62"/>
    </location>
</feature>
<evidence type="ECO:0000256" key="3">
    <source>
        <dbReference type="PROSITE-ProRule" id="PRU00221"/>
    </source>
</evidence>
<sequence length="270" mass="30557">MASPDNTIHVRNLVHREQWQVLQGHSAKPNDVHFSSDGNMVVSCSDFIVRLWNVRSGVIVRMFQGHYFNILGCQISQDGNTIVSASYDGIRLWDTTSGEETNRLTYSGITRFVQFSPNGQLFVAFSKQRVQIWDTHSYKIVHQFPEYAENIEGRFSPDCCNIAFSSKNNVIKIYNLKSRNDVIVLQGHSGYITDLKFSSDSRTIVSCSKDKTVRLWDAELGVEIQRLEGHSSAVLSVHISQDGHNIVSLSDDGIIHLWESIAKSSKKLHR</sequence>
<feature type="repeat" description="WD" evidence="3">
    <location>
        <begin position="227"/>
        <end position="259"/>
    </location>
</feature>
<dbReference type="InterPro" id="IPR001680">
    <property type="entry name" value="WD40_rpt"/>
</dbReference>
<gene>
    <name evidence="4" type="ORF">RFI_21257</name>
</gene>
<keyword evidence="2" id="KW-0677">Repeat</keyword>
<accession>X6MSL3</accession>
<reference evidence="4 5" key="1">
    <citation type="journal article" date="2013" name="Curr. Biol.">
        <title>The Genome of the Foraminiferan Reticulomyxa filosa.</title>
        <authorList>
            <person name="Glockner G."/>
            <person name="Hulsmann N."/>
            <person name="Schleicher M."/>
            <person name="Noegel A.A."/>
            <person name="Eichinger L."/>
            <person name="Gallinger C."/>
            <person name="Pawlowski J."/>
            <person name="Sierra R."/>
            <person name="Euteneuer U."/>
            <person name="Pillet L."/>
            <person name="Moustafa A."/>
            <person name="Platzer M."/>
            <person name="Groth M."/>
            <person name="Szafranski K."/>
            <person name="Schliwa M."/>
        </authorList>
    </citation>
    <scope>NUCLEOTIDE SEQUENCE [LARGE SCALE GENOMIC DNA]</scope>
</reference>
<proteinExistence type="predicted"/>
<dbReference type="InterPro" id="IPR036322">
    <property type="entry name" value="WD40_repeat_dom_sf"/>
</dbReference>
<dbReference type="CDD" id="cd00200">
    <property type="entry name" value="WD40"/>
    <property type="match status" value="1"/>
</dbReference>
<dbReference type="InterPro" id="IPR015943">
    <property type="entry name" value="WD40/YVTN_repeat-like_dom_sf"/>
</dbReference>